<comment type="caution">
    <text evidence="16">The sequence shown here is derived from an EMBL/GenBank/DDBJ whole genome shotgun (WGS) entry which is preliminary data.</text>
</comment>
<dbReference type="Pfam" id="PF00069">
    <property type="entry name" value="Pkinase"/>
    <property type="match status" value="3"/>
</dbReference>
<dbReference type="GO" id="GO:0005524">
    <property type="term" value="F:ATP binding"/>
    <property type="evidence" value="ECO:0007669"/>
    <property type="project" value="UniProtKB-UniRule"/>
</dbReference>
<dbReference type="Gene3D" id="3.30.200.20">
    <property type="entry name" value="Phosphorylase Kinase, domain 1"/>
    <property type="match status" value="1"/>
</dbReference>
<dbReference type="InterPro" id="IPR015943">
    <property type="entry name" value="WD40/YVTN_repeat-like_dom_sf"/>
</dbReference>
<keyword evidence="10" id="KW-0834">Unfolded protein response</keyword>
<keyword evidence="14" id="KW-0472">Membrane</keyword>
<keyword evidence="8" id="KW-0346">Stress response</keyword>
<evidence type="ECO:0000256" key="3">
    <source>
        <dbReference type="ARBA" id="ARBA00022741"/>
    </source>
</evidence>
<keyword evidence="7" id="KW-0810">Translation regulation</keyword>
<proteinExistence type="inferred from homology"/>
<dbReference type="Gene3D" id="1.10.510.10">
    <property type="entry name" value="Transferase(Phosphotransferase) domain 1"/>
    <property type="match status" value="1"/>
</dbReference>
<dbReference type="AlphaFoldDB" id="A0A922LHV0"/>
<keyword evidence="4 16" id="KW-0418">Kinase</keyword>
<feature type="transmembrane region" description="Helical" evidence="14">
    <location>
        <begin position="6"/>
        <end position="23"/>
    </location>
</feature>
<protein>
    <recommendedName>
        <fullName evidence="12">PRKR-like endoplasmic reticulum kinase</fullName>
    </recommendedName>
</protein>
<keyword evidence="14" id="KW-0812">Transmembrane</keyword>
<evidence type="ECO:0000259" key="15">
    <source>
        <dbReference type="PROSITE" id="PS50011"/>
    </source>
</evidence>
<feature type="binding site" evidence="13">
    <location>
        <position position="656"/>
    </location>
    <ligand>
        <name>ATP</name>
        <dbReference type="ChEBI" id="CHEBI:30616"/>
    </ligand>
</feature>
<dbReference type="SMART" id="SM00220">
    <property type="entry name" value="S_TKc"/>
    <property type="match status" value="1"/>
</dbReference>
<name>A0A922LHV0_SCHHA</name>
<comment type="subcellular location">
    <subcellularLocation>
        <location evidence="1">Endoplasmic reticulum membrane</location>
        <topology evidence="1">Single-pass type I membrane protein</topology>
    </subcellularLocation>
</comment>
<evidence type="ECO:0000313" key="16">
    <source>
        <dbReference type="EMBL" id="KAH9585259.1"/>
    </source>
</evidence>
<keyword evidence="16" id="KW-0648">Protein biosynthesis</keyword>
<dbReference type="PROSITE" id="PS00107">
    <property type="entry name" value="PROTEIN_KINASE_ATP"/>
    <property type="match status" value="1"/>
</dbReference>
<keyword evidence="5" id="KW-0256">Endoplasmic reticulum</keyword>
<keyword evidence="16" id="KW-0396">Initiation factor</keyword>
<dbReference type="PROSITE" id="PS00108">
    <property type="entry name" value="PROTEIN_KINASE_ST"/>
    <property type="match status" value="1"/>
</dbReference>
<dbReference type="GO" id="GO:0003743">
    <property type="term" value="F:translation initiation factor activity"/>
    <property type="evidence" value="ECO:0007669"/>
    <property type="project" value="UniProtKB-KW"/>
</dbReference>
<evidence type="ECO:0000256" key="10">
    <source>
        <dbReference type="ARBA" id="ARBA00023230"/>
    </source>
</evidence>
<evidence type="ECO:0000256" key="12">
    <source>
        <dbReference type="ARBA" id="ARBA00041500"/>
    </source>
</evidence>
<evidence type="ECO:0000256" key="8">
    <source>
        <dbReference type="ARBA" id="ARBA00023016"/>
    </source>
</evidence>
<evidence type="ECO:0000256" key="1">
    <source>
        <dbReference type="ARBA" id="ARBA00004115"/>
    </source>
</evidence>
<dbReference type="InterPro" id="IPR011047">
    <property type="entry name" value="Quinoprotein_ADH-like_sf"/>
</dbReference>
<dbReference type="PROSITE" id="PS50011">
    <property type="entry name" value="PROTEIN_KINASE_DOM"/>
    <property type="match status" value="1"/>
</dbReference>
<comment type="similarity">
    <text evidence="11">Belongs to the protein kinase superfamily. Ser/Thr protein kinase family. GCN2 subfamily.</text>
</comment>
<dbReference type="GO" id="GO:0004694">
    <property type="term" value="F:eukaryotic translation initiation factor 2alpha kinase activity"/>
    <property type="evidence" value="ECO:0007669"/>
    <property type="project" value="TreeGrafter"/>
</dbReference>
<dbReference type="CTD" id="24593491"/>
<dbReference type="GO" id="GO:0005789">
    <property type="term" value="C:endoplasmic reticulum membrane"/>
    <property type="evidence" value="ECO:0007669"/>
    <property type="project" value="UniProtKB-SubCell"/>
</dbReference>
<dbReference type="OrthoDB" id="341578at2759"/>
<dbReference type="PANTHER" id="PTHR11042">
    <property type="entry name" value="EUKARYOTIC TRANSLATION INITIATION FACTOR 2-ALPHA KINASE EIF2-ALPHA KINASE -RELATED"/>
    <property type="match status" value="1"/>
</dbReference>
<keyword evidence="17" id="KW-1185">Reference proteome</keyword>
<dbReference type="InterPro" id="IPR050339">
    <property type="entry name" value="CC_SR_Kinase"/>
</dbReference>
<dbReference type="SUPFAM" id="SSF56112">
    <property type="entry name" value="Protein kinase-like (PK-like)"/>
    <property type="match status" value="1"/>
</dbReference>
<evidence type="ECO:0000256" key="5">
    <source>
        <dbReference type="ARBA" id="ARBA00022824"/>
    </source>
</evidence>
<dbReference type="Proteomes" id="UP000471633">
    <property type="component" value="Unassembled WGS sequence"/>
</dbReference>
<dbReference type="SUPFAM" id="SSF50998">
    <property type="entry name" value="Quinoprotein alcohol dehydrogenase-like"/>
    <property type="match status" value="1"/>
</dbReference>
<keyword evidence="9" id="KW-0325">Glycoprotein</keyword>
<dbReference type="InterPro" id="IPR000719">
    <property type="entry name" value="Prot_kinase_dom"/>
</dbReference>
<evidence type="ECO:0000256" key="11">
    <source>
        <dbReference type="ARBA" id="ARBA00037982"/>
    </source>
</evidence>
<evidence type="ECO:0000256" key="9">
    <source>
        <dbReference type="ARBA" id="ARBA00023180"/>
    </source>
</evidence>
<reference evidence="16" key="3">
    <citation type="submission" date="2021-06" db="EMBL/GenBank/DDBJ databases">
        <title>Chromosome-level genome assembly for S. haematobium.</title>
        <authorList>
            <person name="Stroehlein A.J."/>
        </authorList>
    </citation>
    <scope>NUCLEOTIDE SEQUENCE</scope>
</reference>
<evidence type="ECO:0000256" key="6">
    <source>
        <dbReference type="ARBA" id="ARBA00022840"/>
    </source>
</evidence>
<dbReference type="GeneID" id="24593491"/>
<evidence type="ECO:0000256" key="2">
    <source>
        <dbReference type="ARBA" id="ARBA00022679"/>
    </source>
</evidence>
<accession>A0A922LHV0</accession>
<evidence type="ECO:0000256" key="7">
    <source>
        <dbReference type="ARBA" id="ARBA00022845"/>
    </source>
</evidence>
<keyword evidence="3 13" id="KW-0547">Nucleotide-binding</keyword>
<feature type="domain" description="Protein kinase" evidence="15">
    <location>
        <begin position="627"/>
        <end position="1063"/>
    </location>
</feature>
<evidence type="ECO:0000313" key="17">
    <source>
        <dbReference type="Proteomes" id="UP000471633"/>
    </source>
</evidence>
<reference evidence="16" key="1">
    <citation type="journal article" date="2012" name="Nat. Genet.">
        <title>Whole-genome sequence of Schistosoma haematobium.</title>
        <authorList>
            <person name="Young N.D."/>
            <person name="Jex A.R."/>
            <person name="Li B."/>
            <person name="Liu S."/>
            <person name="Yang L."/>
            <person name="Xiong Z."/>
            <person name="Li Y."/>
            <person name="Cantacessi C."/>
            <person name="Hall R.S."/>
            <person name="Xu X."/>
            <person name="Chen F."/>
            <person name="Wu X."/>
            <person name="Zerlotini A."/>
            <person name="Oliveira G."/>
            <person name="Hofmann A."/>
            <person name="Zhang G."/>
            <person name="Fang X."/>
            <person name="Kang Y."/>
            <person name="Campbell B.E."/>
            <person name="Loukas A."/>
            <person name="Ranganathan S."/>
            <person name="Rollinson D."/>
            <person name="Rinaldi G."/>
            <person name="Brindley P.J."/>
            <person name="Yang H."/>
            <person name="Wang J."/>
            <person name="Wang J."/>
            <person name="Gasser R.B."/>
        </authorList>
    </citation>
    <scope>NUCLEOTIDE SEQUENCE</scope>
</reference>
<dbReference type="InterPro" id="IPR008271">
    <property type="entry name" value="Ser/Thr_kinase_AS"/>
</dbReference>
<dbReference type="EMBL" id="AMPZ03000004">
    <property type="protein sequence ID" value="KAH9585259.1"/>
    <property type="molecule type" value="Genomic_DNA"/>
</dbReference>
<reference evidence="16" key="2">
    <citation type="journal article" date="2019" name="Gigascience">
        <title>High-quality Schistosoma haematobium genome achieved by single-molecule and long-range sequencing.</title>
        <authorList>
            <person name="Stroehlein A.J."/>
            <person name="Korhonen P.K."/>
            <person name="Chong T.M."/>
            <person name="Lim Y.L."/>
            <person name="Chan K.G."/>
            <person name="Webster B."/>
            <person name="Rollinson D."/>
            <person name="Brindley P.J."/>
            <person name="Gasser R.B."/>
            <person name="Young N.D."/>
        </authorList>
    </citation>
    <scope>NUCLEOTIDE SEQUENCE</scope>
</reference>
<dbReference type="PANTHER" id="PTHR11042:SF91">
    <property type="entry name" value="EUKARYOTIC TRANSLATION INITIATION FACTOR 2-ALPHA KINASE"/>
    <property type="match status" value="1"/>
</dbReference>
<dbReference type="InterPro" id="IPR011009">
    <property type="entry name" value="Kinase-like_dom_sf"/>
</dbReference>
<keyword evidence="14" id="KW-1133">Transmembrane helix</keyword>
<dbReference type="Gene3D" id="2.130.10.10">
    <property type="entry name" value="YVTN repeat-like/Quinoprotein amine dehydrogenase"/>
    <property type="match status" value="1"/>
</dbReference>
<dbReference type="InterPro" id="IPR017441">
    <property type="entry name" value="Protein_kinase_ATP_BS"/>
</dbReference>
<dbReference type="KEGG" id="shx:MS3_00010799"/>
<reference evidence="16" key="4">
    <citation type="journal article" date="2022" name="PLoS Pathog.">
        <title>Chromosome-level genome of Schistosoma haematobium underpins genome-wide explorations of molecular variation.</title>
        <authorList>
            <person name="Stroehlein A.J."/>
            <person name="Korhonen P.K."/>
            <person name="Lee V.V."/>
            <person name="Ralph S.A."/>
            <person name="Mentink-Kane M."/>
            <person name="You H."/>
            <person name="McManus D.P."/>
            <person name="Tchuente L.T."/>
            <person name="Stothard J.R."/>
            <person name="Kaur P."/>
            <person name="Dudchenko O."/>
            <person name="Aiden E.L."/>
            <person name="Yang B."/>
            <person name="Yang H."/>
            <person name="Emery A.M."/>
            <person name="Webster B.L."/>
            <person name="Brindley P.J."/>
            <person name="Rollinson D."/>
            <person name="Chang B.C.H."/>
            <person name="Gasser R.B."/>
            <person name="Young N.D."/>
        </authorList>
    </citation>
    <scope>NUCLEOTIDE SEQUENCE</scope>
</reference>
<keyword evidence="2" id="KW-0808">Transferase</keyword>
<keyword evidence="6 13" id="KW-0067">ATP-binding</keyword>
<sequence length="1068" mass="119897">MSLNSLSTYLFICIFTCVVYIHVRGIYSYGSQGVLIANTVDGSFIGLDIRSGKLFWKIDGPPLVSQSLSDLQLITKTKSYSIVPSLDGQLFLMERKLTNGSDLLGGASLKALPLSIDSLFSSNFMLTEDSLLTGGREHSTFAFNPNNGKIRYNCTRDGCTSSDVDKKLVEEPPNTNDPTIIVYRVNNVVRAVSAPSGVEKWNLSVHQYELCLLTGGIPTPTTAVQKTSPICNLPLGTPHAQKKFVDESFIDMEEPYWDIGLDKHTITARTKGLQSEEIWSYNFKSRISKAWIYRRDLQNLRPLSLFMYDRVALLLIEKVNELKKTTAISNFGSLKGKGLNLFNGKYTLSSPRKQKPKCPSRDRLIYLGSLNGQLYVQTEDGVDLPNPETINLSKSLSIHSAESLNNRRSDLTGYYQASYSKSPKLEKYTQPFILYDSVEETIEKATALGFPSNVGQFKPVHDFQPETIPEKALTSTDIEMSDTSGIPGQFLDSANDLLMLLLRASEIAVNHSPSGIENSRSLGFNLSAHFMQLVVLTGVIYFTAHWIMNARINYDTQLKNYSFQSEPCNLESVVVKTHSSSGDLCDSPKCPSCSTPNNLTTNPSCQSLLNTVNMQPPSFVSSFETDFKYIRRLGRGGFGQVFEVENRLDGCRYAIKRIKMNDTDDDKNIFLREVKALATLDHPGIVRYHRAWKEYPPAGWQESHDELVLGLSDDLTSRSGDCTDCGNNENCLSNTLFSSNIDSRHSSVSLCVDKSSIGLNESHHSSYRKLSKACLDDSLIVFDHQISTETFSLDGSSLVEQSIKDKSKNETKYTCYLYIQMQLCSPISLRDWLVSHSIPESRPPRVELICMFRQIVEAVAYLHDHSLMHRDLKPSNILFDLTNRLKLADFGLVTSMVDDKLNQSDSSCINCNKQGEQPSCPSVTTIVNDLNGESEHNNNNAIIDRQLYPLKEISTAQQKRSVLTRRHTDHVGTDLYMSPEQERGDNYNHKVDIFSLGLIFIELLIIFNTSMERIFTLTRAKHQKLPREFTICNPFETEFVLKLLDYDPVKRPDAPAILESALIKQSVS</sequence>
<dbReference type="GO" id="GO:0005634">
    <property type="term" value="C:nucleus"/>
    <property type="evidence" value="ECO:0007669"/>
    <property type="project" value="TreeGrafter"/>
</dbReference>
<evidence type="ECO:0000256" key="14">
    <source>
        <dbReference type="SAM" id="Phobius"/>
    </source>
</evidence>
<evidence type="ECO:0000256" key="4">
    <source>
        <dbReference type="ARBA" id="ARBA00022777"/>
    </source>
</evidence>
<organism evidence="16 17">
    <name type="scientific">Schistosoma haematobium</name>
    <name type="common">Blood fluke</name>
    <dbReference type="NCBI Taxonomy" id="6185"/>
    <lineage>
        <taxon>Eukaryota</taxon>
        <taxon>Metazoa</taxon>
        <taxon>Spiralia</taxon>
        <taxon>Lophotrochozoa</taxon>
        <taxon>Platyhelminthes</taxon>
        <taxon>Trematoda</taxon>
        <taxon>Digenea</taxon>
        <taxon>Strigeidida</taxon>
        <taxon>Schistosomatoidea</taxon>
        <taxon>Schistosomatidae</taxon>
        <taxon>Schistosoma</taxon>
    </lineage>
</organism>
<dbReference type="GO" id="GO:0006986">
    <property type="term" value="P:response to unfolded protein"/>
    <property type="evidence" value="ECO:0007669"/>
    <property type="project" value="UniProtKB-KW"/>
</dbReference>
<dbReference type="RefSeq" id="XP_051067932.1">
    <property type="nucleotide sequence ID" value="XM_051219199.1"/>
</dbReference>
<evidence type="ECO:0000256" key="13">
    <source>
        <dbReference type="PROSITE-ProRule" id="PRU10141"/>
    </source>
</evidence>
<gene>
    <name evidence="16" type="primary">EIF2AK3_1</name>
    <name evidence="16" type="ORF">MS3_00010799</name>
</gene>